<feature type="transmembrane region" description="Helical" evidence="10">
    <location>
        <begin position="491"/>
        <end position="514"/>
    </location>
</feature>
<evidence type="ECO:0000256" key="9">
    <source>
        <dbReference type="ARBA" id="ARBA00037230"/>
    </source>
</evidence>
<keyword evidence="7 10" id="KW-1133">Transmembrane helix</keyword>
<evidence type="ECO:0000256" key="7">
    <source>
        <dbReference type="ARBA" id="ARBA00022989"/>
    </source>
</evidence>
<dbReference type="PRINTS" id="PR01410">
    <property type="entry name" value="CCBIOGENESIS"/>
</dbReference>
<comment type="similarity">
    <text evidence="2">Belongs to the CcmF/CycK/Ccl1/NrfE/CcsA family.</text>
</comment>
<protein>
    <submittedName>
        <fullName evidence="13">Cytochrome c-type biogenesis protein CcmF</fullName>
    </submittedName>
</protein>
<dbReference type="NCBIfam" id="NF007691">
    <property type="entry name" value="PRK10369.1"/>
    <property type="match status" value="1"/>
</dbReference>
<feature type="transmembrane region" description="Helical" evidence="10">
    <location>
        <begin position="175"/>
        <end position="195"/>
    </location>
</feature>
<evidence type="ECO:0000256" key="6">
    <source>
        <dbReference type="ARBA" id="ARBA00022748"/>
    </source>
</evidence>
<organism evidence="13 14">
    <name type="scientific">Palleronia abyssalis</name>
    <dbReference type="NCBI Taxonomy" id="1501240"/>
    <lineage>
        <taxon>Bacteria</taxon>
        <taxon>Pseudomonadati</taxon>
        <taxon>Pseudomonadota</taxon>
        <taxon>Alphaproteobacteria</taxon>
        <taxon>Rhodobacterales</taxon>
        <taxon>Roseobacteraceae</taxon>
        <taxon>Palleronia</taxon>
    </lineage>
</organism>
<evidence type="ECO:0000259" key="11">
    <source>
        <dbReference type="Pfam" id="PF01578"/>
    </source>
</evidence>
<feature type="transmembrane region" description="Helical" evidence="10">
    <location>
        <begin position="207"/>
        <end position="229"/>
    </location>
</feature>
<keyword evidence="4" id="KW-0997">Cell inner membrane</keyword>
<dbReference type="OrthoDB" id="9761451at2"/>
<gene>
    <name evidence="13" type="primary">ccmF_1</name>
    <name evidence="13" type="ORF">PAA8504_00163</name>
</gene>
<feature type="transmembrane region" description="Helical" evidence="10">
    <location>
        <begin position="425"/>
        <end position="442"/>
    </location>
</feature>
<dbReference type="InterPro" id="IPR003568">
    <property type="entry name" value="Cyt_c_biogenesis_CcmF"/>
</dbReference>
<dbReference type="Proteomes" id="UP000244912">
    <property type="component" value="Unassembled WGS sequence"/>
</dbReference>
<feature type="transmembrane region" description="Helical" evidence="10">
    <location>
        <begin position="47"/>
        <end position="64"/>
    </location>
</feature>
<evidence type="ECO:0000256" key="8">
    <source>
        <dbReference type="ARBA" id="ARBA00023136"/>
    </source>
</evidence>
<feature type="transmembrane region" description="Helical" evidence="10">
    <location>
        <begin position="274"/>
        <end position="292"/>
    </location>
</feature>
<evidence type="ECO:0000256" key="5">
    <source>
        <dbReference type="ARBA" id="ARBA00022692"/>
    </source>
</evidence>
<dbReference type="AlphaFoldDB" id="A0A2R8BQG0"/>
<dbReference type="Pfam" id="PF01578">
    <property type="entry name" value="Cytochrom_C_asm"/>
    <property type="match status" value="1"/>
</dbReference>
<keyword evidence="3" id="KW-1003">Cell membrane</keyword>
<proteinExistence type="inferred from homology"/>
<evidence type="ECO:0000256" key="1">
    <source>
        <dbReference type="ARBA" id="ARBA00004429"/>
    </source>
</evidence>
<evidence type="ECO:0000256" key="2">
    <source>
        <dbReference type="ARBA" id="ARBA00009186"/>
    </source>
</evidence>
<dbReference type="InterPro" id="IPR002541">
    <property type="entry name" value="Cyt_c_assembly"/>
</dbReference>
<feature type="transmembrane region" description="Helical" evidence="10">
    <location>
        <begin position="616"/>
        <end position="635"/>
    </location>
</feature>
<dbReference type="PANTHER" id="PTHR43653">
    <property type="entry name" value="CYTOCHROME C ASSEMBLY PROTEIN-RELATED"/>
    <property type="match status" value="1"/>
</dbReference>
<dbReference type="RefSeq" id="WP_108892273.1">
    <property type="nucleotide sequence ID" value="NZ_ONZF01000001.1"/>
</dbReference>
<feature type="domain" description="Cytochrome c assembly protein" evidence="11">
    <location>
        <begin position="89"/>
        <end position="295"/>
    </location>
</feature>
<feature type="transmembrane region" description="Helical" evidence="10">
    <location>
        <begin position="6"/>
        <end position="26"/>
    </location>
</feature>
<dbReference type="GO" id="GO:0017004">
    <property type="term" value="P:cytochrome complex assembly"/>
    <property type="evidence" value="ECO:0007669"/>
    <property type="project" value="UniProtKB-KW"/>
</dbReference>
<evidence type="ECO:0000313" key="14">
    <source>
        <dbReference type="Proteomes" id="UP000244912"/>
    </source>
</evidence>
<dbReference type="InterPro" id="IPR003567">
    <property type="entry name" value="Cyt_c_biogenesis"/>
</dbReference>
<keyword evidence="8 10" id="KW-0472">Membrane</keyword>
<reference evidence="14" key="1">
    <citation type="submission" date="2018-03" db="EMBL/GenBank/DDBJ databases">
        <authorList>
            <person name="Rodrigo-Torres L."/>
            <person name="Arahal R. D."/>
            <person name="Lucena T."/>
        </authorList>
    </citation>
    <scope>NUCLEOTIDE SEQUENCE [LARGE SCALE GENOMIC DNA]</scope>
    <source>
        <strain evidence="14">CECT 8504</strain>
    </source>
</reference>
<sequence>MLIELGHFALILAFIMAAVQCVLPMVGAQKGWRGYMAAGEPAATAQFLFLAFSFAVLTWAFVTSDFSVRLVTLNSHTAKPLIYKITGVWGNHEGSMLLWCLVLAFYSALAAWFGGNLSDTLRARVLGVQGAISVAFLGFLIFTSNPFWRLEVPPLNGEDLNPLLQDPGLAFHPPFLYLGYVGLSMAFSFAVAALIEGRVDAAWGRWVRPWTLVAWVFLTIGIALGSWWAYYELGWGGFWFWDPVENASFMPWLIAAALLHSAIVVEKREALKSWTILLAILAFGFSLIGAFIVRSGVLTSVHAFANDPERGVYLLAITGVFMGGALTLYAARAASLEAKGVFSLTSRESALVANNILLAVSAFVVFVGTVWPLVAEMAFDRKLSVGAPFFDAAFTPFMVALAAIMPIGALLPWKRGKLDRVMGQLWGILALSLALGALVWVMQTGGSILAPAGAVLAAWLVLGALVDLKARAGRGDLSARLRRLRYLPRADWGKAVAHAGFGITLFGVAALTAWQVEDIRVAQEGQSFAVGPYEITLVSVEQRQVSNYQTTLARMEVTRNGNPVATLFPEKRFYPVARMPTTEAAIDNGILRDLYLVIGDPQDAGGWAVRTYIKPFANWIWAGAIIMALGGGLSLSDRRHRVAAGAAKAPRAAVPAE</sequence>
<evidence type="ECO:0000313" key="13">
    <source>
        <dbReference type="EMBL" id="SPJ22371.1"/>
    </source>
</evidence>
<evidence type="ECO:0000259" key="12">
    <source>
        <dbReference type="Pfam" id="PF16327"/>
    </source>
</evidence>
<dbReference type="EMBL" id="ONZF01000001">
    <property type="protein sequence ID" value="SPJ22371.1"/>
    <property type="molecule type" value="Genomic_DNA"/>
</dbReference>
<feature type="transmembrane region" description="Helical" evidence="10">
    <location>
        <begin position="352"/>
        <end position="374"/>
    </location>
</feature>
<feature type="transmembrane region" description="Helical" evidence="10">
    <location>
        <begin position="448"/>
        <end position="470"/>
    </location>
</feature>
<dbReference type="GO" id="GO:0015232">
    <property type="term" value="F:heme transmembrane transporter activity"/>
    <property type="evidence" value="ECO:0007669"/>
    <property type="project" value="InterPro"/>
</dbReference>
<feature type="transmembrane region" description="Helical" evidence="10">
    <location>
        <begin position="312"/>
        <end position="331"/>
    </location>
</feature>
<accession>A0A2R8BQG0</accession>
<keyword evidence="5 10" id="KW-0812">Transmembrane</keyword>
<dbReference type="GO" id="GO:0020037">
    <property type="term" value="F:heme binding"/>
    <property type="evidence" value="ECO:0007669"/>
    <property type="project" value="InterPro"/>
</dbReference>
<dbReference type="Pfam" id="PF16327">
    <property type="entry name" value="CcmF_C"/>
    <property type="match status" value="1"/>
</dbReference>
<dbReference type="NCBIfam" id="TIGR00353">
    <property type="entry name" value="nrfE"/>
    <property type="match status" value="1"/>
</dbReference>
<name>A0A2R8BQG0_9RHOB</name>
<dbReference type="PRINTS" id="PR01411">
    <property type="entry name" value="CCMFBIOGNSIS"/>
</dbReference>
<feature type="transmembrane region" description="Helical" evidence="10">
    <location>
        <begin position="249"/>
        <end position="265"/>
    </location>
</feature>
<feature type="transmembrane region" description="Helical" evidence="10">
    <location>
        <begin position="96"/>
        <end position="114"/>
    </location>
</feature>
<dbReference type="InterPro" id="IPR032523">
    <property type="entry name" value="CcmF_C"/>
</dbReference>
<keyword evidence="14" id="KW-1185">Reference proteome</keyword>
<evidence type="ECO:0000256" key="4">
    <source>
        <dbReference type="ARBA" id="ARBA00022519"/>
    </source>
</evidence>
<feature type="transmembrane region" description="Helical" evidence="10">
    <location>
        <begin position="126"/>
        <end position="148"/>
    </location>
</feature>
<comment type="function">
    <text evidence="9">Required for the biogenesis of c-type cytochromes. Possible subunit of a heme lyase.</text>
</comment>
<comment type="subcellular location">
    <subcellularLocation>
        <location evidence="1">Cell inner membrane</location>
        <topology evidence="1">Multi-pass membrane protein</topology>
    </subcellularLocation>
</comment>
<dbReference type="PANTHER" id="PTHR43653:SF1">
    <property type="entry name" value="CYTOCHROME C-TYPE BIOGENESIS PROTEIN CCMF"/>
    <property type="match status" value="1"/>
</dbReference>
<dbReference type="GO" id="GO:0005886">
    <property type="term" value="C:plasma membrane"/>
    <property type="evidence" value="ECO:0007669"/>
    <property type="project" value="UniProtKB-SubCell"/>
</dbReference>
<feature type="domain" description="Cytochrome c-type biogenesis protein CcmF C-terminal" evidence="12">
    <location>
        <begin position="315"/>
        <end position="638"/>
    </location>
</feature>
<evidence type="ECO:0000256" key="10">
    <source>
        <dbReference type="SAM" id="Phobius"/>
    </source>
</evidence>
<feature type="transmembrane region" description="Helical" evidence="10">
    <location>
        <begin position="394"/>
        <end position="413"/>
    </location>
</feature>
<keyword evidence="6" id="KW-0201">Cytochrome c-type biogenesis</keyword>
<evidence type="ECO:0000256" key="3">
    <source>
        <dbReference type="ARBA" id="ARBA00022475"/>
    </source>
</evidence>